<dbReference type="CDD" id="cd02947">
    <property type="entry name" value="TRX_family"/>
    <property type="match status" value="1"/>
</dbReference>
<feature type="domain" description="Thioredoxin" evidence="1">
    <location>
        <begin position="390"/>
        <end position="518"/>
    </location>
</feature>
<dbReference type="InterPro" id="IPR036249">
    <property type="entry name" value="Thioredoxin-like_sf"/>
</dbReference>
<protein>
    <recommendedName>
        <fullName evidence="1">Thioredoxin domain-containing protein</fullName>
    </recommendedName>
</protein>
<dbReference type="PANTHER" id="PTHR43169">
    <property type="entry name" value="EXSB FAMILY PROTEIN"/>
    <property type="match status" value="1"/>
</dbReference>
<evidence type="ECO:0000313" key="2">
    <source>
        <dbReference type="EMBL" id="ACO62539.1"/>
    </source>
</evidence>
<dbReference type="PROSITE" id="PS51352">
    <property type="entry name" value="THIOREDOXIN_2"/>
    <property type="match status" value="1"/>
</dbReference>
<dbReference type="SUPFAM" id="SSF52402">
    <property type="entry name" value="Adenine nucleotide alpha hydrolases-like"/>
    <property type="match status" value="1"/>
</dbReference>
<dbReference type="KEGG" id="mis:MICPUN_57649"/>
<dbReference type="GO" id="GO:0016783">
    <property type="term" value="F:sulfurtransferase activity"/>
    <property type="evidence" value="ECO:0007669"/>
    <property type="project" value="InterPro"/>
</dbReference>
<dbReference type="Gene3D" id="3.40.50.620">
    <property type="entry name" value="HUPs"/>
    <property type="match status" value="1"/>
</dbReference>
<keyword evidence="3" id="KW-1185">Reference proteome</keyword>
<dbReference type="CDD" id="cd01990">
    <property type="entry name" value="LarE-like"/>
    <property type="match status" value="1"/>
</dbReference>
<proteinExistence type="predicted"/>
<evidence type="ECO:0000313" key="3">
    <source>
        <dbReference type="Proteomes" id="UP000002009"/>
    </source>
</evidence>
<dbReference type="AlphaFoldDB" id="C1E3E1"/>
<dbReference type="PANTHER" id="PTHR43169:SF2">
    <property type="entry name" value="NAD_GMP SYNTHASE DOMAIN-CONTAINING PROTEIN"/>
    <property type="match status" value="1"/>
</dbReference>
<sequence>MTRSIAVGAARAFPAGTATRADASPFRGRHRRLARGERRRPLPTTTKALARPRIAEEAAGDGDDAARLARELEAMVESTRAAGAGARIHVVAFSGGVDSSLVAHVVHRAFGAGDDDDDRSDASPRCVAAIGVSPSLPQSQLQIARDVARHIGIPLWELRTNEGDVPEYVANDGESCAHCKNTLYSTLRAVAAAAAAADAEAAPSDVAPSAEQHVVLYNGTNADDLKDPTRLGILAAAHHRVESPACHLDKTRVRRLARAAGLPNWNLAAAPCLRSRLAPGVHATPEQLGAVEAAEAAVRVALNVGPTENMRVRVMSRAGDLALATLELDASRVQEVAVGGDAFDVVSAELGKRGMWLSDVRAFESGSVAKRSSFAEEEEEDDGDAIAWSSLFLGFAPSVASFGAAPGPLERWDAEQCEIALAGGDAFVVSFGTTWCGPCHVLEPELETLAKLTWEFDDSIAVAKVDAEASPAETALAGRLGVDAYPTTVWMRHGREAHRVEGALPAAALVQLTASILMDDEVAEVARATRPELFAPVPLEPF</sequence>
<dbReference type="STRING" id="296587.C1E3E1"/>
<dbReference type="InterPro" id="IPR013766">
    <property type="entry name" value="Thioredoxin_domain"/>
</dbReference>
<dbReference type="SUPFAM" id="SSF52833">
    <property type="entry name" value="Thioredoxin-like"/>
    <property type="match status" value="1"/>
</dbReference>
<dbReference type="InterPro" id="IPR014729">
    <property type="entry name" value="Rossmann-like_a/b/a_fold"/>
</dbReference>
<dbReference type="Pfam" id="PF00085">
    <property type="entry name" value="Thioredoxin"/>
    <property type="match status" value="1"/>
</dbReference>
<gene>
    <name evidence="2" type="ORF">MICPUN_57649</name>
</gene>
<name>C1E3E1_MICCC</name>
<accession>C1E3E1</accession>
<dbReference type="Proteomes" id="UP000002009">
    <property type="component" value="Chromosome 4"/>
</dbReference>
<evidence type="ECO:0000259" key="1">
    <source>
        <dbReference type="PROSITE" id="PS51352"/>
    </source>
</evidence>
<dbReference type="EMBL" id="CP001325">
    <property type="protein sequence ID" value="ACO62539.1"/>
    <property type="molecule type" value="Genomic_DNA"/>
</dbReference>
<dbReference type="RefSeq" id="XP_002501281.1">
    <property type="nucleotide sequence ID" value="XM_002501235.1"/>
</dbReference>
<reference evidence="2 3" key="1">
    <citation type="journal article" date="2009" name="Science">
        <title>Green evolution and dynamic adaptations revealed by genomes of the marine picoeukaryotes Micromonas.</title>
        <authorList>
            <person name="Worden A.Z."/>
            <person name="Lee J.H."/>
            <person name="Mock T."/>
            <person name="Rouze P."/>
            <person name="Simmons M.P."/>
            <person name="Aerts A.L."/>
            <person name="Allen A.E."/>
            <person name="Cuvelier M.L."/>
            <person name="Derelle E."/>
            <person name="Everett M.V."/>
            <person name="Foulon E."/>
            <person name="Grimwood J."/>
            <person name="Gundlach H."/>
            <person name="Henrissat B."/>
            <person name="Napoli C."/>
            <person name="McDonald S.M."/>
            <person name="Parker M.S."/>
            <person name="Rombauts S."/>
            <person name="Salamov A."/>
            <person name="Von Dassow P."/>
            <person name="Badger J.H."/>
            <person name="Coutinho P.M."/>
            <person name="Demir E."/>
            <person name="Dubchak I."/>
            <person name="Gentemann C."/>
            <person name="Eikrem W."/>
            <person name="Gready J.E."/>
            <person name="John U."/>
            <person name="Lanier W."/>
            <person name="Lindquist E.A."/>
            <person name="Lucas S."/>
            <person name="Mayer K.F."/>
            <person name="Moreau H."/>
            <person name="Not F."/>
            <person name="Otillar R."/>
            <person name="Panaud O."/>
            <person name="Pangilinan J."/>
            <person name="Paulsen I."/>
            <person name="Piegu B."/>
            <person name="Poliakov A."/>
            <person name="Robbens S."/>
            <person name="Schmutz J."/>
            <person name="Toulza E."/>
            <person name="Wyss T."/>
            <person name="Zelensky A."/>
            <person name="Zhou K."/>
            <person name="Armbrust E.V."/>
            <person name="Bhattacharya D."/>
            <person name="Goodenough U.W."/>
            <person name="Van de Peer Y."/>
            <person name="Grigoriev I.V."/>
        </authorList>
    </citation>
    <scope>NUCLEOTIDE SEQUENCE [LARGE SCALE GENOMIC DNA]</scope>
    <source>
        <strain evidence="3">RCC299 / NOUM17</strain>
    </source>
</reference>
<dbReference type="InterPro" id="IPR052188">
    <property type="entry name" value="Ni-pincer_cofactor_biosynth"/>
</dbReference>
<dbReference type="OrthoDB" id="42985at2759"/>
<dbReference type="eggNOG" id="ENOG502RYIH">
    <property type="taxonomic scope" value="Eukaryota"/>
</dbReference>
<dbReference type="GeneID" id="8242945"/>
<organism evidence="2 3">
    <name type="scientific">Micromonas commoda (strain RCC299 / NOUM17 / CCMP2709)</name>
    <name type="common">Picoplanktonic green alga</name>
    <dbReference type="NCBI Taxonomy" id="296587"/>
    <lineage>
        <taxon>Eukaryota</taxon>
        <taxon>Viridiplantae</taxon>
        <taxon>Chlorophyta</taxon>
        <taxon>Mamiellophyceae</taxon>
        <taxon>Mamiellales</taxon>
        <taxon>Mamiellaceae</taxon>
        <taxon>Micromonas</taxon>
    </lineage>
</organism>
<dbReference type="InterPro" id="IPR005232">
    <property type="entry name" value="LarE"/>
</dbReference>
<dbReference type="Gene3D" id="3.40.30.10">
    <property type="entry name" value="Glutaredoxin"/>
    <property type="match status" value="1"/>
</dbReference>
<dbReference type="InParanoid" id="C1E3E1"/>